<feature type="region of interest" description="Disordered" evidence="1">
    <location>
        <begin position="1"/>
        <end position="23"/>
    </location>
</feature>
<comment type="caution">
    <text evidence="2">The sequence shown here is derived from an EMBL/GenBank/DDBJ whole genome shotgun (WGS) entry which is preliminary data.</text>
</comment>
<feature type="compositionally biased region" description="Basic residues" evidence="1">
    <location>
        <begin position="1"/>
        <end position="13"/>
    </location>
</feature>
<protein>
    <submittedName>
        <fullName evidence="2">Uncharacterized protein</fullName>
    </submittedName>
</protein>
<accession>A0A2A4I0P7</accession>
<organism evidence="2 3">
    <name type="scientific">Sphingomonas ginsenosidimutans</name>
    <dbReference type="NCBI Taxonomy" id="862134"/>
    <lineage>
        <taxon>Bacteria</taxon>
        <taxon>Pseudomonadati</taxon>
        <taxon>Pseudomonadota</taxon>
        <taxon>Alphaproteobacteria</taxon>
        <taxon>Sphingomonadales</taxon>
        <taxon>Sphingomonadaceae</taxon>
        <taxon>Sphingomonas</taxon>
    </lineage>
</organism>
<evidence type="ECO:0000313" key="2">
    <source>
        <dbReference type="EMBL" id="PCG09749.1"/>
    </source>
</evidence>
<feature type="compositionally biased region" description="Low complexity" evidence="1">
    <location>
        <begin position="14"/>
        <end position="23"/>
    </location>
</feature>
<gene>
    <name evidence="2" type="ORF">COA17_07865</name>
</gene>
<keyword evidence="3" id="KW-1185">Reference proteome</keyword>
<dbReference type="EMBL" id="NWVD01000002">
    <property type="protein sequence ID" value="PCG09749.1"/>
    <property type="molecule type" value="Genomic_DNA"/>
</dbReference>
<reference evidence="2 3" key="1">
    <citation type="submission" date="2017-09" db="EMBL/GenBank/DDBJ databases">
        <title>Sphingomonas ginsenosidimutans KACC 14949, whole genome shotgun sequence.</title>
        <authorList>
            <person name="Feng G."/>
            <person name="Zhu H."/>
        </authorList>
    </citation>
    <scope>NUCLEOTIDE SEQUENCE [LARGE SCALE GENOMIC DNA]</scope>
    <source>
        <strain evidence="2 3">KACC 14949</strain>
    </source>
</reference>
<evidence type="ECO:0000313" key="3">
    <source>
        <dbReference type="Proteomes" id="UP000218784"/>
    </source>
</evidence>
<evidence type="ECO:0000256" key="1">
    <source>
        <dbReference type="SAM" id="MobiDB-lite"/>
    </source>
</evidence>
<proteinExistence type="predicted"/>
<name>A0A2A4I0P7_9SPHN</name>
<dbReference type="Proteomes" id="UP000218784">
    <property type="component" value="Unassembled WGS sequence"/>
</dbReference>
<feature type="compositionally biased region" description="Low complexity" evidence="1">
    <location>
        <begin position="67"/>
        <end position="84"/>
    </location>
</feature>
<sequence>MTRAPNKRKRPRKPATAADRPGRTRMAVAAGAVGAIAAGMTAALKLGWLDRFFTVMDADPGAEHAAPDLAPAAATPGTARAPEAFRPDPTAPVPDSEREALRPATGPAPTMSPERGEMANQTGAAN</sequence>
<dbReference type="AlphaFoldDB" id="A0A2A4I0P7"/>
<feature type="region of interest" description="Disordered" evidence="1">
    <location>
        <begin position="61"/>
        <end position="126"/>
    </location>
</feature>